<evidence type="ECO:0000256" key="3">
    <source>
        <dbReference type="ARBA" id="ARBA00010231"/>
    </source>
</evidence>
<dbReference type="SUPFAM" id="SSF53738">
    <property type="entry name" value="Phosphoglucomutase, first 3 domains"/>
    <property type="match status" value="3"/>
</dbReference>
<keyword evidence="10" id="KW-0119">Carbohydrate metabolism</keyword>
<dbReference type="Gene3D" id="3.40.120.10">
    <property type="entry name" value="Alpha-D-Glucose-1,6-Bisphosphate, subunit A, domain 3"/>
    <property type="match status" value="3"/>
</dbReference>
<evidence type="ECO:0000256" key="6">
    <source>
        <dbReference type="ARBA" id="ARBA00022553"/>
    </source>
</evidence>
<dbReference type="GO" id="GO:0008973">
    <property type="term" value="F:phosphopentomutase activity"/>
    <property type="evidence" value="ECO:0007669"/>
    <property type="project" value="TreeGrafter"/>
</dbReference>
<dbReference type="InterPro" id="IPR036900">
    <property type="entry name" value="A-D-PHexomutase_C_sf"/>
</dbReference>
<name>A0AAV7ZHR7_9EUKA</name>
<evidence type="ECO:0000256" key="7">
    <source>
        <dbReference type="ARBA" id="ARBA00022723"/>
    </source>
</evidence>
<feature type="transmembrane region" description="Helical" evidence="11">
    <location>
        <begin position="12"/>
        <end position="30"/>
    </location>
</feature>
<keyword evidence="4" id="KW-0963">Cytoplasm</keyword>
<keyword evidence="8" id="KW-0460">Magnesium</keyword>
<comment type="subcellular location">
    <subcellularLocation>
        <location evidence="2">Cytoplasm</location>
    </subcellularLocation>
</comment>
<keyword evidence="5" id="KW-0313">Glucose metabolism</keyword>
<reference evidence="15" key="1">
    <citation type="submission" date="2022-08" db="EMBL/GenBank/DDBJ databases">
        <title>Novel sulphate-reducing endosymbionts in the free-living metamonad Anaeramoeba.</title>
        <authorList>
            <person name="Jerlstrom-Hultqvist J."/>
            <person name="Cepicka I."/>
            <person name="Gallot-Lavallee L."/>
            <person name="Salas-Leiva D."/>
            <person name="Curtis B.A."/>
            <person name="Zahonova K."/>
            <person name="Pipaliya S."/>
            <person name="Dacks J."/>
            <person name="Roger A.J."/>
        </authorList>
    </citation>
    <scope>NUCLEOTIDE SEQUENCE</scope>
    <source>
        <strain evidence="15">Busselton2</strain>
    </source>
</reference>
<feature type="domain" description="Alpha-D-phosphohexomutase alpha/beta/alpha" evidence="14">
    <location>
        <begin position="377"/>
        <end position="493"/>
    </location>
</feature>
<evidence type="ECO:0000256" key="2">
    <source>
        <dbReference type="ARBA" id="ARBA00004496"/>
    </source>
</evidence>
<dbReference type="InterPro" id="IPR005844">
    <property type="entry name" value="A-D-PHexomutase_a/b/a-I"/>
</dbReference>
<dbReference type="Gene3D" id="3.30.310.50">
    <property type="entry name" value="Alpha-D-phosphohexomutase, C-terminal domain"/>
    <property type="match status" value="1"/>
</dbReference>
<comment type="caution">
    <text evidence="15">The sequence shown here is derived from an EMBL/GenBank/DDBJ whole genome shotgun (WGS) entry which is preliminary data.</text>
</comment>
<dbReference type="GO" id="GO:0005737">
    <property type="term" value="C:cytoplasm"/>
    <property type="evidence" value="ECO:0007669"/>
    <property type="project" value="UniProtKB-SubCell"/>
</dbReference>
<dbReference type="EMBL" id="JANTQA010000030">
    <property type="protein sequence ID" value="KAJ3440810.1"/>
    <property type="molecule type" value="Genomic_DNA"/>
</dbReference>
<gene>
    <name evidence="15" type="ORF">M0812_14483</name>
</gene>
<keyword evidence="9" id="KW-0413">Isomerase</keyword>
<dbReference type="PRINTS" id="PR00509">
    <property type="entry name" value="PGMPMM"/>
</dbReference>
<feature type="domain" description="Alpha-D-phosphohexomutase alpha/beta/alpha" evidence="13">
    <location>
        <begin position="250"/>
        <end position="355"/>
    </location>
</feature>
<keyword evidence="6" id="KW-0597">Phosphoprotein</keyword>
<sequence>MSKIIEFIKKHKVSTTVGAVIAVTVGGIAYKSYSNYQKSVYFQANQWLKIDTNKETRQEVEKLIKGKKQEQLQELFDKRLEFGTAGLRAKMGAGYSRMNHITVQQTAQGWAEYLLEVFDPETVQKKGIVIGYDHRDHSKEFAEITANVFMLKGFKVYLFNCIVPTPLLSYAVRILGTAGGVMVTPSHNPKEYNGYKVYWENSVQIIPPHDKGISQKILENLELLDLEKASELSSELLYDPIETNQVDEQYYNEIYEELKSHLCYNLQSSSYLKITYTAMHGVGYEWIKRAIKTFEFNPIIPVESQVEPDPKFPTVPFPNPEEKGALDLAMETADLNGSSLIIANDPDADRLAVAEKIPSSQFSENESNKPKWHVFHGNEIGILLAWWQFKKYQRKSSKKPIAILNSTVSSKMVKALADKFGFKYEETLTGFKWLGNKAIDLEKQGYKVLLAFEEAIGYMVGSTVYDKDGISASMALIQMALYLEDHNSTLLQQFEKLSIQKLGYFLFNNSYFYCYDKEVINSIFKKIRNDGKYFEKLGPFKIKSIRDLTTGYDSSKKDNKAVLYVDPNSQMITFTFENDATITLRTSGTEPKIKYYIELSEKLSKETVREKLDKLTQMFIETYLEPEKNELVPPKQK</sequence>
<dbReference type="Pfam" id="PF02879">
    <property type="entry name" value="PGM_PMM_II"/>
    <property type="match status" value="1"/>
</dbReference>
<evidence type="ECO:0000256" key="1">
    <source>
        <dbReference type="ARBA" id="ARBA00001946"/>
    </source>
</evidence>
<keyword evidence="11" id="KW-0812">Transmembrane</keyword>
<evidence type="ECO:0000256" key="9">
    <source>
        <dbReference type="ARBA" id="ARBA00023235"/>
    </source>
</evidence>
<evidence type="ECO:0000256" key="5">
    <source>
        <dbReference type="ARBA" id="ARBA00022526"/>
    </source>
</evidence>
<evidence type="ECO:0000313" key="16">
    <source>
        <dbReference type="Proteomes" id="UP001146793"/>
    </source>
</evidence>
<dbReference type="Pfam" id="PF02880">
    <property type="entry name" value="PGM_PMM_III"/>
    <property type="match status" value="1"/>
</dbReference>
<dbReference type="PROSITE" id="PS00710">
    <property type="entry name" value="PGM_PMM"/>
    <property type="match status" value="1"/>
</dbReference>
<dbReference type="CDD" id="cd05799">
    <property type="entry name" value="PGM2"/>
    <property type="match status" value="1"/>
</dbReference>
<dbReference type="InterPro" id="IPR016066">
    <property type="entry name" value="A-D-PHexomutase_CS"/>
</dbReference>
<dbReference type="AlphaFoldDB" id="A0AAV7ZHR7"/>
<evidence type="ECO:0000259" key="12">
    <source>
        <dbReference type="Pfam" id="PF02878"/>
    </source>
</evidence>
<keyword evidence="11" id="KW-0472">Membrane</keyword>
<dbReference type="FunFam" id="3.40.120.10:FF:000035">
    <property type="entry name" value="Pgm3p"/>
    <property type="match status" value="1"/>
</dbReference>
<dbReference type="InterPro" id="IPR005841">
    <property type="entry name" value="Alpha-D-phosphohexomutase_SF"/>
</dbReference>
<comment type="similarity">
    <text evidence="3">Belongs to the phosphohexose mutase family.</text>
</comment>
<protein>
    <submittedName>
        <fullName evidence="15">Phosphomannomutase 45a</fullName>
    </submittedName>
</protein>
<evidence type="ECO:0000259" key="14">
    <source>
        <dbReference type="Pfam" id="PF02880"/>
    </source>
</evidence>
<dbReference type="InterPro" id="IPR005846">
    <property type="entry name" value="A-D-PHexomutase_a/b/a-III"/>
</dbReference>
<dbReference type="InterPro" id="IPR005845">
    <property type="entry name" value="A-D-PHexomutase_a/b/a-II"/>
</dbReference>
<comment type="cofactor">
    <cofactor evidence="1">
        <name>Mg(2+)</name>
        <dbReference type="ChEBI" id="CHEBI:18420"/>
    </cofactor>
</comment>
<feature type="domain" description="Alpha-D-phosphohexomutase alpha/beta/alpha" evidence="12">
    <location>
        <begin position="80"/>
        <end position="220"/>
    </location>
</feature>
<evidence type="ECO:0000259" key="13">
    <source>
        <dbReference type="Pfam" id="PF02879"/>
    </source>
</evidence>
<dbReference type="GO" id="GO:0006006">
    <property type="term" value="P:glucose metabolic process"/>
    <property type="evidence" value="ECO:0007669"/>
    <property type="project" value="UniProtKB-KW"/>
</dbReference>
<evidence type="ECO:0000256" key="11">
    <source>
        <dbReference type="SAM" id="Phobius"/>
    </source>
</evidence>
<evidence type="ECO:0000256" key="10">
    <source>
        <dbReference type="ARBA" id="ARBA00023277"/>
    </source>
</evidence>
<evidence type="ECO:0000256" key="4">
    <source>
        <dbReference type="ARBA" id="ARBA00022490"/>
    </source>
</evidence>
<dbReference type="SUPFAM" id="SSF55957">
    <property type="entry name" value="Phosphoglucomutase, C-terminal domain"/>
    <property type="match status" value="1"/>
</dbReference>
<evidence type="ECO:0000256" key="8">
    <source>
        <dbReference type="ARBA" id="ARBA00022842"/>
    </source>
</evidence>
<organism evidence="15 16">
    <name type="scientific">Anaeramoeba flamelloides</name>
    <dbReference type="NCBI Taxonomy" id="1746091"/>
    <lineage>
        <taxon>Eukaryota</taxon>
        <taxon>Metamonada</taxon>
        <taxon>Anaeramoebidae</taxon>
        <taxon>Anaeramoeba</taxon>
    </lineage>
</organism>
<dbReference type="PANTHER" id="PTHR45745">
    <property type="entry name" value="PHOSPHOMANNOMUTASE 45A"/>
    <property type="match status" value="1"/>
</dbReference>
<dbReference type="Proteomes" id="UP001146793">
    <property type="component" value="Unassembled WGS sequence"/>
</dbReference>
<proteinExistence type="inferred from homology"/>
<dbReference type="Pfam" id="PF02878">
    <property type="entry name" value="PGM_PMM_I"/>
    <property type="match status" value="1"/>
</dbReference>
<evidence type="ECO:0000313" key="15">
    <source>
        <dbReference type="EMBL" id="KAJ3440810.1"/>
    </source>
</evidence>
<dbReference type="GO" id="GO:0000287">
    <property type="term" value="F:magnesium ion binding"/>
    <property type="evidence" value="ECO:0007669"/>
    <property type="project" value="InterPro"/>
</dbReference>
<keyword evidence="7" id="KW-0479">Metal-binding</keyword>
<accession>A0AAV7ZHR7</accession>
<dbReference type="InterPro" id="IPR016055">
    <property type="entry name" value="A-D-PHexomutase_a/b/a-I/II/III"/>
</dbReference>
<keyword evidence="11" id="KW-1133">Transmembrane helix</keyword>
<dbReference type="GO" id="GO:0006166">
    <property type="term" value="P:purine ribonucleoside salvage"/>
    <property type="evidence" value="ECO:0007669"/>
    <property type="project" value="TreeGrafter"/>
</dbReference>
<dbReference type="PANTHER" id="PTHR45745:SF1">
    <property type="entry name" value="PHOSPHOGLUCOMUTASE 2B-RELATED"/>
    <property type="match status" value="1"/>
</dbReference>
<dbReference type="GO" id="GO:0005634">
    <property type="term" value="C:nucleus"/>
    <property type="evidence" value="ECO:0007669"/>
    <property type="project" value="TreeGrafter"/>
</dbReference>